<evidence type="ECO:0000313" key="4">
    <source>
        <dbReference type="Proteomes" id="UP000319825"/>
    </source>
</evidence>
<accession>A0A562IDT2</accession>
<organism evidence="3 4">
    <name type="scientific">Micromonospora olivasterospora</name>
    <dbReference type="NCBI Taxonomy" id="1880"/>
    <lineage>
        <taxon>Bacteria</taxon>
        <taxon>Bacillati</taxon>
        <taxon>Actinomycetota</taxon>
        <taxon>Actinomycetes</taxon>
        <taxon>Micromonosporales</taxon>
        <taxon>Micromonosporaceae</taxon>
        <taxon>Micromonospora</taxon>
    </lineage>
</organism>
<keyword evidence="4" id="KW-1185">Reference proteome</keyword>
<dbReference type="Pfam" id="PF07885">
    <property type="entry name" value="Ion_trans_2"/>
    <property type="match status" value="1"/>
</dbReference>
<dbReference type="Gene3D" id="1.10.287.70">
    <property type="match status" value="1"/>
</dbReference>
<gene>
    <name evidence="3" type="ORF">JD77_04174</name>
</gene>
<dbReference type="InterPro" id="IPR013099">
    <property type="entry name" value="K_chnl_dom"/>
</dbReference>
<dbReference type="AlphaFoldDB" id="A0A562IDT2"/>
<evidence type="ECO:0000313" key="3">
    <source>
        <dbReference type="EMBL" id="TWH69167.1"/>
    </source>
</evidence>
<proteinExistence type="predicted"/>
<feature type="transmembrane region" description="Helical" evidence="1">
    <location>
        <begin position="39"/>
        <end position="57"/>
    </location>
</feature>
<keyword evidence="1" id="KW-0472">Membrane</keyword>
<feature type="transmembrane region" description="Helical" evidence="1">
    <location>
        <begin position="78"/>
        <end position="101"/>
    </location>
</feature>
<name>A0A562IDT2_MICOL</name>
<evidence type="ECO:0000256" key="1">
    <source>
        <dbReference type="SAM" id="Phobius"/>
    </source>
</evidence>
<reference evidence="3 4" key="1">
    <citation type="submission" date="2019-07" db="EMBL/GenBank/DDBJ databases">
        <title>R&amp;d 2014.</title>
        <authorList>
            <person name="Klenk H.-P."/>
        </authorList>
    </citation>
    <scope>NUCLEOTIDE SEQUENCE [LARGE SCALE GENOMIC DNA]</scope>
    <source>
        <strain evidence="3 4">DSM 43868</strain>
    </source>
</reference>
<dbReference type="OrthoDB" id="9799090at2"/>
<protein>
    <submittedName>
        <fullName evidence="3">Ion channel</fullName>
    </submittedName>
</protein>
<dbReference type="RefSeq" id="WP_145775790.1">
    <property type="nucleotide sequence ID" value="NZ_BAAATQ010000101.1"/>
</dbReference>
<feature type="transmembrane region" description="Helical" evidence="1">
    <location>
        <begin position="139"/>
        <end position="163"/>
    </location>
</feature>
<keyword evidence="1" id="KW-0812">Transmembrane</keyword>
<keyword evidence="1" id="KW-1133">Transmembrane helix</keyword>
<comment type="caution">
    <text evidence="3">The sequence shown here is derived from an EMBL/GenBank/DDBJ whole genome shotgun (WGS) entry which is preliminary data.</text>
</comment>
<dbReference type="EMBL" id="VLKE01000001">
    <property type="protein sequence ID" value="TWH69167.1"/>
    <property type="molecule type" value="Genomic_DNA"/>
</dbReference>
<feature type="domain" description="Potassium channel" evidence="2">
    <location>
        <begin position="91"/>
        <end position="167"/>
    </location>
</feature>
<evidence type="ECO:0000259" key="2">
    <source>
        <dbReference type="Pfam" id="PF07885"/>
    </source>
</evidence>
<dbReference type="SUPFAM" id="SSF81324">
    <property type="entry name" value="Voltage-gated potassium channels"/>
    <property type="match status" value="1"/>
</dbReference>
<dbReference type="Proteomes" id="UP000319825">
    <property type="component" value="Unassembled WGS sequence"/>
</dbReference>
<sequence>MTPQRPYRRERRRASLACALLVVAYFAVPVRSDPNGLRLMLRAAGTAALVLTVAWLVTAQVRRQLAAPEIPGTVPVRALVHLAVALVAGLLTFALADYVIAQTAPGQFVGLATRVDALYFALATLTTVGYGDVYAHGQFARVVVSLQMVFSIGVITTGVSLVVRQLTRRPGGR</sequence>